<keyword evidence="5" id="KW-1185">Reference proteome</keyword>
<evidence type="ECO:0000313" key="4">
    <source>
        <dbReference type="EMBL" id="EGY28976.1"/>
    </source>
</evidence>
<keyword evidence="1" id="KW-0175">Coiled coil</keyword>
<dbReference type="InterPro" id="IPR003346">
    <property type="entry name" value="Transposase_20"/>
</dbReference>
<evidence type="ECO:0000256" key="1">
    <source>
        <dbReference type="SAM" id="Coils"/>
    </source>
</evidence>
<protein>
    <submittedName>
        <fullName evidence="4">Transposase</fullName>
    </submittedName>
</protein>
<name>G2GZ54_9ENTR</name>
<dbReference type="RefSeq" id="WP_006706743.1">
    <property type="nucleotide sequence ID" value="NZ_AGCA01000270.1"/>
</dbReference>
<evidence type="ECO:0000313" key="5">
    <source>
        <dbReference type="Proteomes" id="UP000004116"/>
    </source>
</evidence>
<accession>G2GZ54</accession>
<dbReference type="PANTHER" id="PTHR33055:SF3">
    <property type="entry name" value="PUTATIVE TRANSPOSASE FOR IS117-RELATED"/>
    <property type="match status" value="1"/>
</dbReference>
<feature type="domain" description="Transposase IS110-like N-terminal" evidence="2">
    <location>
        <begin position="6"/>
        <end position="147"/>
    </location>
</feature>
<sequence>MNKTPVGIDIAKLKFDVAVWIERKKYKTKTFNNTPSGFSDLLKWLTVYGDCHICLEATGSYSVPLATFLVDNGIDVSIENPSRIHAFGESELSRNKTDQGDAKRIARYCALHTPSLWTPPPLSERQLTALMRHLKNLEEMKQMQENRQSVADDVVKPSLVEIISALKQQIEEIKEKIKNHIDSDPDLKKNKALLESIPGIGAILSASLLAYVGNVSKFSNSKEVVAYAGLNPKRCESGLFKGRSRLSKRGHTELRRVLYMPALAAISCNPIVKAQWQRLVSRHKGGKIGVCAAMRKLLQLAYGVLKSGVPFDAKIALASLWARRYL</sequence>
<evidence type="ECO:0000259" key="3">
    <source>
        <dbReference type="Pfam" id="PF02371"/>
    </source>
</evidence>
<feature type="coiled-coil region" evidence="1">
    <location>
        <begin position="127"/>
        <end position="183"/>
    </location>
</feature>
<dbReference type="InterPro" id="IPR002525">
    <property type="entry name" value="Transp_IS110-like_N"/>
</dbReference>
<dbReference type="InterPro" id="IPR047650">
    <property type="entry name" value="Transpos_IS110"/>
</dbReference>
<dbReference type="GO" id="GO:0006313">
    <property type="term" value="P:DNA transposition"/>
    <property type="evidence" value="ECO:0007669"/>
    <property type="project" value="InterPro"/>
</dbReference>
<dbReference type="GO" id="GO:0004803">
    <property type="term" value="F:transposase activity"/>
    <property type="evidence" value="ECO:0007669"/>
    <property type="project" value="InterPro"/>
</dbReference>
<feature type="non-terminal residue" evidence="4">
    <location>
        <position position="326"/>
    </location>
</feature>
<dbReference type="PANTHER" id="PTHR33055">
    <property type="entry name" value="TRANSPOSASE FOR INSERTION SEQUENCE ELEMENT IS1111A"/>
    <property type="match status" value="1"/>
</dbReference>
<dbReference type="EMBL" id="AGCA01000270">
    <property type="protein sequence ID" value="EGY28976.1"/>
    <property type="molecule type" value="Genomic_DNA"/>
</dbReference>
<dbReference type="Proteomes" id="UP000004116">
    <property type="component" value="Unassembled WGS sequence"/>
</dbReference>
<comment type="caution">
    <text evidence="4">The sequence shown here is derived from an EMBL/GenBank/DDBJ whole genome shotgun (WGS) entry which is preliminary data.</text>
</comment>
<dbReference type="Pfam" id="PF02371">
    <property type="entry name" value="Transposase_20"/>
    <property type="match status" value="1"/>
</dbReference>
<dbReference type="GO" id="GO:0003677">
    <property type="term" value="F:DNA binding"/>
    <property type="evidence" value="ECO:0007669"/>
    <property type="project" value="InterPro"/>
</dbReference>
<gene>
    <name evidence="4" type="ORF">Rin_00010690</name>
</gene>
<organism evidence="4 5">
    <name type="scientific">Candidatus Regiella insecticola 5.15</name>
    <dbReference type="NCBI Taxonomy" id="1005043"/>
    <lineage>
        <taxon>Bacteria</taxon>
        <taxon>Pseudomonadati</taxon>
        <taxon>Pseudomonadota</taxon>
        <taxon>Gammaproteobacteria</taxon>
        <taxon>Enterobacterales</taxon>
        <taxon>Enterobacteriaceae</taxon>
        <taxon>aphid secondary symbionts</taxon>
        <taxon>Candidatus Regiella</taxon>
    </lineage>
</organism>
<dbReference type="AlphaFoldDB" id="G2GZ54"/>
<evidence type="ECO:0000259" key="2">
    <source>
        <dbReference type="Pfam" id="PF01548"/>
    </source>
</evidence>
<reference evidence="4 5" key="1">
    <citation type="journal article" date="2012" name="Genome Res.">
        <title>Genomic basis of endosymbiont-conferred protection against an insect parasitoid.</title>
        <authorList>
            <person name="Hansen A.K."/>
            <person name="Vorburger C."/>
            <person name="Moran N.A."/>
        </authorList>
    </citation>
    <scope>NUCLEOTIDE SEQUENCE [LARGE SCALE GENOMIC DNA]</scope>
    <source>
        <strain evidence="5">R5.15</strain>
    </source>
</reference>
<feature type="domain" description="Transposase IS116/IS110/IS902 C-terminal" evidence="3">
    <location>
        <begin position="192"/>
        <end position="277"/>
    </location>
</feature>
<proteinExistence type="predicted"/>
<dbReference type="Pfam" id="PF01548">
    <property type="entry name" value="DEDD_Tnp_IS110"/>
    <property type="match status" value="1"/>
</dbReference>